<sequence length="266" mass="30361">MSMLGDSTVWDWMYWGGCLLAVYLMACKITEKHLKKWAERENRKNQNCTELERHLNMVGTYPILWVIVIFYSIGGWGAMQSIYGDLPNKITGNWPVYEGTIVEWVDGARWTQDYTHIQNGEDMKSFRLQNRNIRYGDMIGVNVRVAYNGSKALVLEYEESGSWKKVMDVPNAGREKNVVPKTIGMNLLAGIVTCGFILRKIHRPCSNSYFRSKLLHNSVGFFLILLSCISEIVLCKAVMGFPQNGVDEAFLMHSQLSMLILICINV</sequence>
<feature type="transmembrane region" description="Helical" evidence="1">
    <location>
        <begin position="63"/>
        <end position="83"/>
    </location>
</feature>
<gene>
    <name evidence="2" type="ORF">QUW08_15820</name>
</gene>
<keyword evidence="1" id="KW-0472">Membrane</keyword>
<feature type="non-terminal residue" evidence="2">
    <location>
        <position position="266"/>
    </location>
</feature>
<organism evidence="2 3">
    <name type="scientific">Allofournierella massiliensis</name>
    <dbReference type="NCBI Taxonomy" id="1650663"/>
    <lineage>
        <taxon>Bacteria</taxon>
        <taxon>Bacillati</taxon>
        <taxon>Bacillota</taxon>
        <taxon>Clostridia</taxon>
        <taxon>Eubacteriales</taxon>
        <taxon>Oscillospiraceae</taxon>
        <taxon>Allofournierella</taxon>
    </lineage>
</organism>
<feature type="transmembrane region" description="Helical" evidence="1">
    <location>
        <begin position="12"/>
        <end position="30"/>
    </location>
</feature>
<feature type="transmembrane region" description="Helical" evidence="1">
    <location>
        <begin position="219"/>
        <end position="241"/>
    </location>
</feature>
<comment type="caution">
    <text evidence="2">The sequence shown here is derived from an EMBL/GenBank/DDBJ whole genome shotgun (WGS) entry which is preliminary data.</text>
</comment>
<dbReference type="EMBL" id="JAUDCL010000077">
    <property type="protein sequence ID" value="MDM8202739.1"/>
    <property type="molecule type" value="Genomic_DNA"/>
</dbReference>
<keyword evidence="1" id="KW-1133">Transmembrane helix</keyword>
<feature type="transmembrane region" description="Helical" evidence="1">
    <location>
        <begin position="178"/>
        <end position="198"/>
    </location>
</feature>
<reference evidence="2 3" key="1">
    <citation type="submission" date="2023-06" db="EMBL/GenBank/DDBJ databases">
        <title>Identification and characterization of horizontal gene transfer across gut microbiota members of farm animals based on homology search.</title>
        <authorList>
            <person name="Schwarzerova J."/>
            <person name="Nykrynova M."/>
            <person name="Jureckova K."/>
            <person name="Cejkova D."/>
            <person name="Rychlik I."/>
        </authorList>
    </citation>
    <scope>NUCLEOTIDE SEQUENCE [LARGE SCALE GENOMIC DNA]</scope>
    <source>
        <strain evidence="2 3">ET340</strain>
    </source>
</reference>
<protein>
    <submittedName>
        <fullName evidence="2">Uncharacterized protein</fullName>
    </submittedName>
</protein>
<accession>A0ABT7UV13</accession>
<dbReference type="RefSeq" id="WP_289600943.1">
    <property type="nucleotide sequence ID" value="NZ_JAUDCL010000077.1"/>
</dbReference>
<evidence type="ECO:0000256" key="1">
    <source>
        <dbReference type="SAM" id="Phobius"/>
    </source>
</evidence>
<dbReference type="Proteomes" id="UP001529380">
    <property type="component" value="Unassembled WGS sequence"/>
</dbReference>
<name>A0ABT7UV13_9FIRM</name>
<evidence type="ECO:0000313" key="2">
    <source>
        <dbReference type="EMBL" id="MDM8202739.1"/>
    </source>
</evidence>
<evidence type="ECO:0000313" key="3">
    <source>
        <dbReference type="Proteomes" id="UP001529380"/>
    </source>
</evidence>
<proteinExistence type="predicted"/>
<keyword evidence="1" id="KW-0812">Transmembrane</keyword>
<keyword evidence="3" id="KW-1185">Reference proteome</keyword>